<dbReference type="SUPFAM" id="SSF52096">
    <property type="entry name" value="ClpP/crotonase"/>
    <property type="match status" value="1"/>
</dbReference>
<dbReference type="Pfam" id="PF03572">
    <property type="entry name" value="Peptidase_S41"/>
    <property type="match status" value="1"/>
</dbReference>
<dbReference type="GO" id="GO:0008236">
    <property type="term" value="F:serine-type peptidase activity"/>
    <property type="evidence" value="ECO:0007669"/>
    <property type="project" value="InterPro"/>
</dbReference>
<keyword evidence="2" id="KW-0732">Signal</keyword>
<dbReference type="InterPro" id="IPR005151">
    <property type="entry name" value="Tail-specific_protease"/>
</dbReference>
<evidence type="ECO:0000313" key="4">
    <source>
        <dbReference type="EMBL" id="QJR36990.1"/>
    </source>
</evidence>
<dbReference type="RefSeq" id="WP_171226423.1">
    <property type="nucleotide sequence ID" value="NZ_CP053085.1"/>
</dbReference>
<reference evidence="4 5" key="1">
    <citation type="submission" date="2020-05" db="EMBL/GenBank/DDBJ databases">
        <title>Complete genome sequence of Gemmatimonas greenlandica TET16.</title>
        <authorList>
            <person name="Zeng Y."/>
        </authorList>
    </citation>
    <scope>NUCLEOTIDE SEQUENCE [LARGE SCALE GENOMIC DNA]</scope>
    <source>
        <strain evidence="4 5">TET16</strain>
    </source>
</reference>
<dbReference type="InterPro" id="IPR029045">
    <property type="entry name" value="ClpP/crotonase-like_dom_sf"/>
</dbReference>
<accession>A0A6M4IQG8</accession>
<organism evidence="4 5">
    <name type="scientific">Gemmatimonas groenlandica</name>
    <dbReference type="NCBI Taxonomy" id="2732249"/>
    <lineage>
        <taxon>Bacteria</taxon>
        <taxon>Pseudomonadati</taxon>
        <taxon>Gemmatimonadota</taxon>
        <taxon>Gemmatimonadia</taxon>
        <taxon>Gemmatimonadales</taxon>
        <taxon>Gemmatimonadaceae</taxon>
        <taxon>Gemmatimonas</taxon>
    </lineage>
</organism>
<name>A0A6M4IQG8_9BACT</name>
<feature type="domain" description="Tail specific protease" evidence="3">
    <location>
        <begin position="645"/>
        <end position="822"/>
    </location>
</feature>
<evidence type="ECO:0000259" key="3">
    <source>
        <dbReference type="Pfam" id="PF03572"/>
    </source>
</evidence>
<dbReference type="Gene3D" id="3.90.226.10">
    <property type="entry name" value="2-enoyl-CoA Hydratase, Chain A, domain 1"/>
    <property type="match status" value="1"/>
</dbReference>
<dbReference type="GO" id="GO:0006508">
    <property type="term" value="P:proteolysis"/>
    <property type="evidence" value="ECO:0007669"/>
    <property type="project" value="InterPro"/>
</dbReference>
<proteinExistence type="predicted"/>
<evidence type="ECO:0000313" key="5">
    <source>
        <dbReference type="Proteomes" id="UP000500938"/>
    </source>
</evidence>
<feature type="chain" id="PRO_5026771162" description="Tail specific protease domain-containing protein" evidence="2">
    <location>
        <begin position="22"/>
        <end position="856"/>
    </location>
</feature>
<feature type="signal peptide" evidence="2">
    <location>
        <begin position="1"/>
        <end position="21"/>
    </location>
</feature>
<dbReference type="Proteomes" id="UP000500938">
    <property type="component" value="Chromosome"/>
</dbReference>
<dbReference type="EMBL" id="CP053085">
    <property type="protein sequence ID" value="QJR36990.1"/>
    <property type="molecule type" value="Genomic_DNA"/>
</dbReference>
<sequence length="856" mass="91260">MFGRVAVRASLVMLAASTAGCSSSFFKVTPDAGVGATGADTPAAAPAPKPAAKPTAKAAPPKVETKAPRPARGAAPAAAVTPLPAAPVVVDTILPEPDPAPSDSAGVARLHTLMQVWHLVSLYHPAVIERGAPWDSAFIRAATVVRSANDPQQLATAYRRMLSVLQDPLTRVELADVGPATGATESFAFGSERTRDSVLIVRVPLGSAQRALLTDSAAAMVRALLATAPTRVVLDVRGSGSANRAAPGGADSLDLDVVVDRFAANAGLATQLNSVLSMTSTERTRLVGGARYVYGQWQPDDAWTMRTGAPVFAGSMQPRRVMVLANRATVLPRALLSLVASGRATLIAEEGVDDTPLVSSVVLPIADRVTVRLRTGELVHADGGTGLIADTVLPRAAQASDSAPVLRAALSLLRTNRVARASRVPARRLPAVLPGYYDNDPYPFMGARLLAAARLWSAIRVRHVHRDLYDEDMDALLKRTIPKLEAARVASEYAAALLPMVSALDDTPSNLWGQSADSVRGTASVPFRVRWIEDRAIITDVIRDSVTKALGIETGMEVTAADGFPMPAWVIDHRAAVSAPNTWSRMRLLMSLMPRGPSGGALFRLRDMANRERQLNIPRSTAYLAPLMLSERPTMSSVRTLPGDIVYVDVERLSADSLASVTARSRSARGWVLDLRGTLGAGQSDAIVAAVRSIPEAVTAREVRRYDSEPCATPTLREARALCAVTRETRSRVSRGDTTGHYAGRIVVLIDERTSGEMERLAIALDAVARVTFIGSSSAGAPGEVMNVELPGLLNVALPIVELRRADDAQLQRVGITPSVEVRLTVRGVRSGFDDVIERAQQWLVQQLDPPARRRR</sequence>
<keyword evidence="5" id="KW-1185">Reference proteome</keyword>
<evidence type="ECO:0000256" key="2">
    <source>
        <dbReference type="SAM" id="SignalP"/>
    </source>
</evidence>
<dbReference type="KEGG" id="ggr:HKW67_16420"/>
<protein>
    <recommendedName>
        <fullName evidence="3">Tail specific protease domain-containing protein</fullName>
    </recommendedName>
</protein>
<dbReference type="PROSITE" id="PS51257">
    <property type="entry name" value="PROKAR_LIPOPROTEIN"/>
    <property type="match status" value="1"/>
</dbReference>
<evidence type="ECO:0000256" key="1">
    <source>
        <dbReference type="SAM" id="MobiDB-lite"/>
    </source>
</evidence>
<feature type="region of interest" description="Disordered" evidence="1">
    <location>
        <begin position="39"/>
        <end position="78"/>
    </location>
</feature>
<gene>
    <name evidence="4" type="ORF">HKW67_16420</name>
</gene>
<feature type="compositionally biased region" description="Low complexity" evidence="1">
    <location>
        <begin position="52"/>
        <end position="78"/>
    </location>
</feature>
<dbReference type="AlphaFoldDB" id="A0A6M4IQG8"/>